<evidence type="ECO:0000313" key="2">
    <source>
        <dbReference type="Proteomes" id="UP000502041"/>
    </source>
</evidence>
<proteinExistence type="predicted"/>
<sequence>MYFMRTVDLLGQKILKNSYKTVCFYRLKRWSTVRLSDNSNTFFELIVTIKICILDSRDIFFVSSISHLTNSKGINHV</sequence>
<dbReference type="EMBL" id="CP051461">
    <property type="protein sequence ID" value="QJC55970.1"/>
    <property type="molecule type" value="Genomic_DNA"/>
</dbReference>
<organism evidence="1 2">
    <name type="scientific">Polaromonas vacuolata</name>
    <dbReference type="NCBI Taxonomy" id="37448"/>
    <lineage>
        <taxon>Bacteria</taxon>
        <taxon>Pseudomonadati</taxon>
        <taxon>Pseudomonadota</taxon>
        <taxon>Betaproteobacteria</taxon>
        <taxon>Burkholderiales</taxon>
        <taxon>Comamonadaceae</taxon>
        <taxon>Polaromonas</taxon>
    </lineage>
</organism>
<accession>A0A6H2H817</accession>
<dbReference type="AlphaFoldDB" id="A0A6H2H817"/>
<reference evidence="1 2" key="1">
    <citation type="submission" date="2020-04" db="EMBL/GenBank/DDBJ databases">
        <title>Complete genome of a Psychrophilic, Marine, Gas Vacuolate Bacterium Polaromonas vacuolata KCTC 22033T.</title>
        <authorList>
            <person name="Hwang K."/>
            <person name="Kim K.M."/>
        </authorList>
    </citation>
    <scope>NUCLEOTIDE SEQUENCE [LARGE SCALE GENOMIC DNA]</scope>
    <source>
        <strain evidence="1 2">KCTC 22033</strain>
    </source>
</reference>
<gene>
    <name evidence="1" type="ORF">HC248_01254</name>
</gene>
<evidence type="ECO:0000313" key="1">
    <source>
        <dbReference type="EMBL" id="QJC55970.1"/>
    </source>
</evidence>
<dbReference type="KEGG" id="pvac:HC248_01254"/>
<dbReference type="Proteomes" id="UP000502041">
    <property type="component" value="Chromosome"/>
</dbReference>
<protein>
    <submittedName>
        <fullName evidence="1">Uncharacterized protein</fullName>
    </submittedName>
</protein>
<name>A0A6H2H817_9BURK</name>
<keyword evidence="2" id="KW-1185">Reference proteome</keyword>